<dbReference type="InterPro" id="IPR028364">
    <property type="entry name" value="Ribosomal_uL1/biogenesis"/>
</dbReference>
<dbReference type="PIRSF" id="PIRSF002155">
    <property type="entry name" value="Ribosomal_L1"/>
    <property type="match status" value="1"/>
</dbReference>
<dbReference type="Pfam" id="PF00687">
    <property type="entry name" value="Ribosomal_L1"/>
    <property type="match status" value="1"/>
</dbReference>
<dbReference type="OrthoDB" id="9803740at2"/>
<organism evidence="11 12">
    <name type="scientific">Acetomicrobium hydrogeniformans ATCC BAA-1850</name>
    <dbReference type="NCBI Taxonomy" id="592015"/>
    <lineage>
        <taxon>Bacteria</taxon>
        <taxon>Thermotogati</taxon>
        <taxon>Synergistota</taxon>
        <taxon>Synergistia</taxon>
        <taxon>Synergistales</taxon>
        <taxon>Acetomicrobiaceae</taxon>
        <taxon>Acetomicrobium</taxon>
    </lineage>
</organism>
<proteinExistence type="inferred from homology"/>
<dbReference type="PROSITE" id="PS01199">
    <property type="entry name" value="RIBOSOMAL_L1"/>
    <property type="match status" value="1"/>
</dbReference>
<dbReference type="GO" id="GO:0006417">
    <property type="term" value="P:regulation of translation"/>
    <property type="evidence" value="ECO:0007669"/>
    <property type="project" value="UniProtKB-KW"/>
</dbReference>
<dbReference type="Gene3D" id="3.30.190.20">
    <property type="match status" value="1"/>
</dbReference>
<evidence type="ECO:0000256" key="10">
    <source>
        <dbReference type="RuleBase" id="RU000659"/>
    </source>
</evidence>
<evidence type="ECO:0000256" key="2">
    <source>
        <dbReference type="ARBA" id="ARBA00022491"/>
    </source>
</evidence>
<dbReference type="InterPro" id="IPR002143">
    <property type="entry name" value="Ribosomal_uL1"/>
</dbReference>
<dbReference type="HAMAP" id="MF_01318_B">
    <property type="entry name" value="Ribosomal_uL1_B"/>
    <property type="match status" value="1"/>
</dbReference>
<dbReference type="PANTHER" id="PTHR36427">
    <property type="entry name" value="54S RIBOSOMAL PROTEIN L1, MITOCHONDRIAL"/>
    <property type="match status" value="1"/>
</dbReference>
<keyword evidence="6 9" id="KW-0689">Ribosomal protein</keyword>
<dbReference type="FunFam" id="3.40.50.790:FF:000001">
    <property type="entry name" value="50S ribosomal protein L1"/>
    <property type="match status" value="1"/>
</dbReference>
<keyword evidence="9" id="KW-0820">tRNA-binding</keyword>
<dbReference type="GO" id="GO:0015934">
    <property type="term" value="C:large ribosomal subunit"/>
    <property type="evidence" value="ECO:0007669"/>
    <property type="project" value="InterPro"/>
</dbReference>
<comment type="function">
    <text evidence="9">Protein L1 is also a translational repressor protein, it controls the translation of the L11 operon by binding to its mRNA.</text>
</comment>
<gene>
    <name evidence="9" type="primary">rplA</name>
    <name evidence="11" type="ORF">HMPREF1705_02787</name>
</gene>
<keyword evidence="2 9" id="KW-0678">Repressor</keyword>
<evidence type="ECO:0000256" key="7">
    <source>
        <dbReference type="ARBA" id="ARBA00023274"/>
    </source>
</evidence>
<comment type="function">
    <text evidence="9">Binds directly to 23S rRNA. The L1 stalk is quite mobile in the ribosome, and is involved in E site tRNA release.</text>
</comment>
<dbReference type="InterPro" id="IPR016095">
    <property type="entry name" value="Ribosomal_uL1_3-a/b-sand"/>
</dbReference>
<dbReference type="PANTHER" id="PTHR36427:SF3">
    <property type="entry name" value="LARGE RIBOSOMAL SUBUNIT PROTEIN UL1M"/>
    <property type="match status" value="1"/>
</dbReference>
<dbReference type="AlphaFoldDB" id="A0A0T5XBA7"/>
<dbReference type="eggNOG" id="COG0081">
    <property type="taxonomic scope" value="Bacteria"/>
</dbReference>
<sequence length="236" mass="25984">MAKRSKRYLAMLEKVDKVKFYGLREALELLAEFPKAKFDETVEVHIRLGVDPRHADQQVRGTVSLPHGTGQEKRVLVIASGEKIKEAEEAGADFVGGEDMVQKIEGGWLDFDAVIATPDMMRVVGRLGRILGPRGLMPSAKTGTVTFDVGEAVREIKAGRIEFRVDRYGIIHVGIGKMSFTPDMLFDNAKTLLRAVLRARPAAVKGQYVRSITVAPTMGVGIKVDPARAQKELVEE</sequence>
<keyword evidence="5 9" id="KW-0694">RNA-binding</keyword>
<comment type="caution">
    <text evidence="11">The sequence shown here is derived from an EMBL/GenBank/DDBJ whole genome shotgun (WGS) entry which is preliminary data.</text>
</comment>
<accession>A0A0T5XBA7</accession>
<dbReference type="GO" id="GO:0003735">
    <property type="term" value="F:structural constituent of ribosome"/>
    <property type="evidence" value="ECO:0007669"/>
    <property type="project" value="InterPro"/>
</dbReference>
<dbReference type="Proteomes" id="UP000005273">
    <property type="component" value="Unassembled WGS sequence"/>
</dbReference>
<dbReference type="STRING" id="592015.HMPREF1705_02787"/>
<evidence type="ECO:0000256" key="6">
    <source>
        <dbReference type="ARBA" id="ARBA00022980"/>
    </source>
</evidence>
<keyword evidence="7 9" id="KW-0687">Ribonucleoprotein</keyword>
<dbReference type="InterPro" id="IPR023673">
    <property type="entry name" value="Ribosomal_uL1_CS"/>
</dbReference>
<protein>
    <recommendedName>
        <fullName evidence="8 9">Large ribosomal subunit protein uL1</fullName>
    </recommendedName>
</protein>
<evidence type="ECO:0000256" key="1">
    <source>
        <dbReference type="ARBA" id="ARBA00010531"/>
    </source>
</evidence>
<evidence type="ECO:0000256" key="8">
    <source>
        <dbReference type="ARBA" id="ARBA00035241"/>
    </source>
</evidence>
<dbReference type="GO" id="GO:0006412">
    <property type="term" value="P:translation"/>
    <property type="evidence" value="ECO:0007669"/>
    <property type="project" value="UniProtKB-UniRule"/>
</dbReference>
<dbReference type="GO" id="GO:0000049">
    <property type="term" value="F:tRNA binding"/>
    <property type="evidence" value="ECO:0007669"/>
    <property type="project" value="UniProtKB-KW"/>
</dbReference>
<keyword evidence="4 9" id="KW-0810">Translation regulation</keyword>
<name>A0A0T5XBA7_9BACT</name>
<evidence type="ECO:0000256" key="9">
    <source>
        <dbReference type="HAMAP-Rule" id="MF_01318"/>
    </source>
</evidence>
<dbReference type="SUPFAM" id="SSF56808">
    <property type="entry name" value="Ribosomal protein L1"/>
    <property type="match status" value="1"/>
</dbReference>
<dbReference type="RefSeq" id="WP_009201741.1">
    <property type="nucleotide sequence ID" value="NZ_ACJX03000001.1"/>
</dbReference>
<dbReference type="Gene3D" id="3.40.50.790">
    <property type="match status" value="1"/>
</dbReference>
<dbReference type="GO" id="GO:0019843">
    <property type="term" value="F:rRNA binding"/>
    <property type="evidence" value="ECO:0007669"/>
    <property type="project" value="UniProtKB-UniRule"/>
</dbReference>
<dbReference type="InterPro" id="IPR005878">
    <property type="entry name" value="Ribosom_uL1_bac-type"/>
</dbReference>
<keyword evidence="3 9" id="KW-0699">rRNA-binding</keyword>
<comment type="similarity">
    <text evidence="1 9 10">Belongs to the universal ribosomal protein uL1 family.</text>
</comment>
<evidence type="ECO:0000313" key="12">
    <source>
        <dbReference type="Proteomes" id="UP000005273"/>
    </source>
</evidence>
<dbReference type="CDD" id="cd00403">
    <property type="entry name" value="Ribosomal_L1"/>
    <property type="match status" value="1"/>
</dbReference>
<evidence type="ECO:0000256" key="5">
    <source>
        <dbReference type="ARBA" id="ARBA00022884"/>
    </source>
</evidence>
<comment type="subunit">
    <text evidence="9">Part of the 50S ribosomal subunit.</text>
</comment>
<keyword evidence="12" id="KW-1185">Reference proteome</keyword>
<dbReference type="EMBL" id="ACJX03000001">
    <property type="protein sequence ID" value="KRT35554.1"/>
    <property type="molecule type" value="Genomic_DNA"/>
</dbReference>
<evidence type="ECO:0000256" key="4">
    <source>
        <dbReference type="ARBA" id="ARBA00022845"/>
    </source>
</evidence>
<evidence type="ECO:0000256" key="3">
    <source>
        <dbReference type="ARBA" id="ARBA00022730"/>
    </source>
</evidence>
<dbReference type="InterPro" id="IPR023674">
    <property type="entry name" value="Ribosomal_uL1-like"/>
</dbReference>
<evidence type="ECO:0000313" key="11">
    <source>
        <dbReference type="EMBL" id="KRT35554.1"/>
    </source>
</evidence>
<dbReference type="NCBIfam" id="TIGR01169">
    <property type="entry name" value="rplA_bact"/>
    <property type="match status" value="1"/>
</dbReference>
<reference evidence="12" key="1">
    <citation type="submission" date="2012-09" db="EMBL/GenBank/DDBJ databases">
        <authorList>
            <person name="Weinstock G."/>
            <person name="Sodergren E."/>
            <person name="Clifton S."/>
            <person name="Fulton L."/>
            <person name="Fulton B."/>
            <person name="Courtney L."/>
            <person name="Fronick C."/>
            <person name="Harrison M."/>
            <person name="Strong C."/>
            <person name="Farmer C."/>
            <person name="Delehaunty K."/>
            <person name="Markovic C."/>
            <person name="Hall O."/>
            <person name="Minx P."/>
            <person name="Tomlinson C."/>
            <person name="Mitreva M."/>
            <person name="Nelson J."/>
            <person name="Hou S."/>
            <person name="Wollam A."/>
            <person name="Pepin K.H."/>
            <person name="Johnson M."/>
            <person name="Bhonagiri V."/>
            <person name="Nash W.E."/>
            <person name="Suruliraj S."/>
            <person name="Warren W."/>
            <person name="Chinwalla A."/>
            <person name="Mardis E.R."/>
            <person name="Wilson R.K."/>
        </authorList>
    </citation>
    <scope>NUCLEOTIDE SEQUENCE [LARGE SCALE GENOMIC DNA]</scope>
    <source>
        <strain evidence="12">OS1</strain>
    </source>
</reference>